<dbReference type="InterPro" id="IPR003137">
    <property type="entry name" value="PA_domain"/>
</dbReference>
<keyword evidence="2" id="KW-0862">Zinc</keyword>
<name>A0A061BB03_CYBFA</name>
<dbReference type="Gene3D" id="3.50.30.30">
    <property type="match status" value="1"/>
</dbReference>
<dbReference type="EC" id="3.4.-.-" evidence="2"/>
<keyword evidence="2" id="KW-0645">Protease</keyword>
<dbReference type="PANTHER" id="PTHR10404:SF46">
    <property type="entry name" value="VACUOLAR PROTEIN SORTING-ASSOCIATED PROTEIN 70"/>
    <property type="match status" value="1"/>
</dbReference>
<dbReference type="PANTHER" id="PTHR10404">
    <property type="entry name" value="N-ACETYLATED-ALPHA-LINKED ACIDIC DIPEPTIDASE"/>
    <property type="match status" value="1"/>
</dbReference>
<organism evidence="5">
    <name type="scientific">Cyberlindnera fabianii</name>
    <name type="common">Yeast</name>
    <name type="synonym">Hansenula fabianii</name>
    <dbReference type="NCBI Taxonomy" id="36022"/>
    <lineage>
        <taxon>Eukaryota</taxon>
        <taxon>Fungi</taxon>
        <taxon>Dikarya</taxon>
        <taxon>Ascomycota</taxon>
        <taxon>Saccharomycotina</taxon>
        <taxon>Saccharomycetes</taxon>
        <taxon>Phaffomycetales</taxon>
        <taxon>Phaffomycetaceae</taxon>
        <taxon>Cyberlindnera</taxon>
    </lineage>
</organism>
<dbReference type="GO" id="GO:0006508">
    <property type="term" value="P:proteolysis"/>
    <property type="evidence" value="ECO:0007669"/>
    <property type="project" value="UniProtKB-KW"/>
</dbReference>
<keyword evidence="2" id="KW-0378">Hydrolase</keyword>
<dbReference type="AlphaFoldDB" id="A0A061BB03"/>
<dbReference type="GO" id="GO:0046872">
    <property type="term" value="F:metal ion binding"/>
    <property type="evidence" value="ECO:0007669"/>
    <property type="project" value="UniProtKB-KW"/>
</dbReference>
<reference evidence="5" key="1">
    <citation type="journal article" date="2014" name="Genome Announc.">
        <title>Genome sequence of the yeast Cyberlindnera fabianii (Hansenula fabianii).</title>
        <authorList>
            <person name="Freel K.C."/>
            <person name="Sarilar V."/>
            <person name="Neuveglise C."/>
            <person name="Devillers H."/>
            <person name="Friedrich A."/>
            <person name="Schacherer J."/>
        </authorList>
    </citation>
    <scope>NUCLEOTIDE SEQUENCE</scope>
    <source>
        <strain evidence="5">YJS4271</strain>
    </source>
</reference>
<sequence length="802" mass="88579">MYTCSEKHFYRLRHTETMSEPIHYNEKDPNFDEMTLRGQPVEKAAASCSSRKTTWAKAVLAIGTGLLLCSQLSSMVPSTVPSVTEEPALGDVEAVSFAFQKVLQTSNHIGDWLYNYTQIPHLAGSPGSLQLAEWTAEKFTEYGFDSSIEAHNTYINYPGTGNTIKVLKPGKHDFKVIYEASLVEDVLKEDPTTSGDDLIPAFHGYSAAGNVTGPLVFANYGTKEDFDLLEAKGVNVKGSVVIVRYGKIFRGLKVMFAEQAGAVGCLIYSDPADDYVPEGVAPYPDGPGRNPSSIQRGSVQFLSMLPGDPARFTDGSPEAVANLTTIPHIPSLPISYKEAEPILKQLNGFGLDLGFEGGLPSFEYTTGPSISQVNVFNNVTYNFTDIYNTYGLIEGEDKDRVLVIGNHRDAWIKGGAGDPNSGSALMLEIARAFSELFKLGWKPKYSILLASWDGEEYGLLGSTAYAEKYAADLGKKAVAYLNCDVAAVGSHLNLQASPMMNDTLRYVASQVAYPGKANYTLLDHLDNDTHGIGILGSGSDYTVFYEHLGIPSADMGFTVGKGDAVYHYHSNYDSYHWMATYGDPGFKYHNALSQFLGLLAIQFTEPKTLQAYNAGKFASMLKLYFEEKVESIPKEWLHLPVTLDEDDYSFCEMRGGLHLQGKKGKGNFTLEQLIKTTNHKLNGLDRVAHRHDKYLDELQKKWEDDVSKSKNPFKNGSSTDVSMMPTRRLRIWRRLSSMSLVSMADPGSKTQSSHLVDTQVMPVKLFQVCRKLLRTRTLIRLPAGSASSELSLKMLLFHWSSD</sequence>
<evidence type="ECO:0000313" key="5">
    <source>
        <dbReference type="EMBL" id="CDR44116.1"/>
    </source>
</evidence>
<proteinExistence type="inferred from homology"/>
<keyword evidence="2" id="KW-0479">Metal-binding</keyword>
<dbReference type="GO" id="GO:0004180">
    <property type="term" value="F:carboxypeptidase activity"/>
    <property type="evidence" value="ECO:0007669"/>
    <property type="project" value="TreeGrafter"/>
</dbReference>
<dbReference type="EMBL" id="LK052898">
    <property type="protein sequence ID" value="CDR44116.1"/>
    <property type="molecule type" value="Genomic_DNA"/>
</dbReference>
<evidence type="ECO:0000256" key="2">
    <source>
        <dbReference type="RuleBase" id="RU361240"/>
    </source>
</evidence>
<dbReference type="VEuPathDB" id="FungiDB:BON22_1911"/>
<dbReference type="FunFam" id="3.40.630.10:FF:000101">
    <property type="entry name" value="N-acetylated alpha-linked acidic dipeptidase like 1"/>
    <property type="match status" value="1"/>
</dbReference>
<dbReference type="FunFam" id="3.50.30.30:FF:000008">
    <property type="entry name" value="Glutamate carboxypeptidase 2"/>
    <property type="match status" value="1"/>
</dbReference>
<comment type="similarity">
    <text evidence="1">Belongs to the peptidase M28 family. M28B subfamily.</text>
</comment>
<dbReference type="Pfam" id="PF04389">
    <property type="entry name" value="Peptidase_M28"/>
    <property type="match status" value="1"/>
</dbReference>
<gene>
    <name evidence="5" type="ORF">CYFA0S_13e03752g</name>
</gene>
<dbReference type="CDD" id="cd02121">
    <property type="entry name" value="PA_GCPII_like"/>
    <property type="match status" value="1"/>
</dbReference>
<dbReference type="OrthoDB" id="5841748at2759"/>
<dbReference type="Gene3D" id="3.40.630.10">
    <property type="entry name" value="Zn peptidases"/>
    <property type="match status" value="1"/>
</dbReference>
<dbReference type="InterPro" id="IPR007484">
    <property type="entry name" value="Peptidase_M28"/>
</dbReference>
<dbReference type="SUPFAM" id="SSF52025">
    <property type="entry name" value="PA domain"/>
    <property type="match status" value="1"/>
</dbReference>
<feature type="domain" description="PA" evidence="3">
    <location>
        <begin position="211"/>
        <end position="279"/>
    </location>
</feature>
<evidence type="ECO:0000259" key="3">
    <source>
        <dbReference type="Pfam" id="PF02225"/>
    </source>
</evidence>
<evidence type="ECO:0000256" key="1">
    <source>
        <dbReference type="ARBA" id="ARBA00005634"/>
    </source>
</evidence>
<evidence type="ECO:0000259" key="4">
    <source>
        <dbReference type="Pfam" id="PF04389"/>
    </source>
</evidence>
<feature type="domain" description="Peptidase M28" evidence="4">
    <location>
        <begin position="388"/>
        <end position="575"/>
    </location>
</feature>
<dbReference type="Pfam" id="PF02225">
    <property type="entry name" value="PA"/>
    <property type="match status" value="1"/>
</dbReference>
<accession>A0A061BB03</accession>
<dbReference type="InterPro" id="IPR039373">
    <property type="entry name" value="Peptidase_M28B"/>
</dbReference>
<dbReference type="InterPro" id="IPR046450">
    <property type="entry name" value="PA_dom_sf"/>
</dbReference>
<protein>
    <recommendedName>
        <fullName evidence="2">Peptide hydrolase</fullName>
        <ecNumber evidence="2">3.4.-.-</ecNumber>
    </recommendedName>
</protein>
<dbReference type="PhylomeDB" id="A0A061BB03"/>
<dbReference type="SUPFAM" id="SSF53187">
    <property type="entry name" value="Zn-dependent exopeptidases"/>
    <property type="match status" value="1"/>
</dbReference>
<dbReference type="CDD" id="cd08022">
    <property type="entry name" value="M28_PSMA_like"/>
    <property type="match status" value="1"/>
</dbReference>